<keyword evidence="13" id="KW-0511">Multifunctional enzyme</keyword>
<dbReference type="KEGG" id="mhey:H2LOC_002745"/>
<feature type="binding site" evidence="17">
    <location>
        <begin position="425"/>
        <end position="429"/>
    </location>
    <ligand>
        <name>AMP</name>
        <dbReference type="ChEBI" id="CHEBI:456215"/>
    </ligand>
</feature>
<accession>A0A6B8KC87</accession>
<dbReference type="InterPro" id="IPR000631">
    <property type="entry name" value="CARKD"/>
</dbReference>
<evidence type="ECO:0000256" key="2">
    <source>
        <dbReference type="ARBA" id="ARBA00000909"/>
    </source>
</evidence>
<dbReference type="InterPro" id="IPR004443">
    <property type="entry name" value="YjeF_N_dom"/>
</dbReference>
<dbReference type="Proteomes" id="UP000309061">
    <property type="component" value="Chromosome"/>
</dbReference>
<dbReference type="EC" id="5.1.99.6" evidence="19"/>
<dbReference type="Pfam" id="PF03853">
    <property type="entry name" value="YjeF_N"/>
    <property type="match status" value="1"/>
</dbReference>
<comment type="catalytic activity">
    <reaction evidence="15 17 19">
        <text>(6S)-NADHX + ADP = AMP + phosphate + NADH + H(+)</text>
        <dbReference type="Rhea" id="RHEA:32223"/>
        <dbReference type="ChEBI" id="CHEBI:15378"/>
        <dbReference type="ChEBI" id="CHEBI:43474"/>
        <dbReference type="ChEBI" id="CHEBI:57945"/>
        <dbReference type="ChEBI" id="CHEBI:64074"/>
        <dbReference type="ChEBI" id="CHEBI:456215"/>
        <dbReference type="ChEBI" id="CHEBI:456216"/>
        <dbReference type="EC" id="4.2.1.136"/>
    </reaction>
</comment>
<name>A0A6B8KC87_9HYPH</name>
<evidence type="ECO:0000256" key="4">
    <source>
        <dbReference type="ARBA" id="ARBA00009524"/>
    </source>
</evidence>
<evidence type="ECO:0000256" key="8">
    <source>
        <dbReference type="ARBA" id="ARBA00022857"/>
    </source>
</evidence>
<feature type="binding site" evidence="18">
    <location>
        <position position="166"/>
    </location>
    <ligand>
        <name>K(+)</name>
        <dbReference type="ChEBI" id="CHEBI:29103"/>
    </ligand>
</feature>
<evidence type="ECO:0000256" key="17">
    <source>
        <dbReference type="HAMAP-Rule" id="MF_01965"/>
    </source>
</evidence>
<feature type="binding site" evidence="18">
    <location>
        <begin position="65"/>
        <end position="69"/>
    </location>
    <ligand>
        <name>(6S)-NADPHX</name>
        <dbReference type="ChEBI" id="CHEBI:64076"/>
    </ligand>
</feature>
<dbReference type="PANTHER" id="PTHR12592:SF0">
    <property type="entry name" value="ATP-DEPENDENT (S)-NAD(P)H-HYDRATE DEHYDRATASE"/>
    <property type="match status" value="1"/>
</dbReference>
<protein>
    <recommendedName>
        <fullName evidence="19">Bifunctional NAD(P)H-hydrate repair enzyme</fullName>
    </recommendedName>
    <alternativeName>
        <fullName evidence="19">Nicotinamide nucleotide repair protein</fullName>
    </alternativeName>
    <domain>
        <recommendedName>
            <fullName evidence="19">ADP-dependent (S)-NAD(P)H-hydrate dehydratase</fullName>
            <ecNumber evidence="19">4.2.1.136</ecNumber>
        </recommendedName>
        <alternativeName>
            <fullName evidence="19">ADP-dependent NAD(P)HX dehydratase</fullName>
        </alternativeName>
    </domain>
    <domain>
        <recommendedName>
            <fullName evidence="19">NAD(P)H-hydrate epimerase</fullName>
            <ecNumber evidence="19">5.1.99.6</ecNumber>
        </recommendedName>
    </domain>
</protein>
<dbReference type="EC" id="4.2.1.136" evidence="19"/>
<evidence type="ECO:0000259" key="20">
    <source>
        <dbReference type="PROSITE" id="PS51383"/>
    </source>
</evidence>
<evidence type="ECO:0000256" key="9">
    <source>
        <dbReference type="ARBA" id="ARBA00022958"/>
    </source>
</evidence>
<feature type="binding site" evidence="18">
    <location>
        <begin position="130"/>
        <end position="136"/>
    </location>
    <ligand>
        <name>(6S)-NADPHX</name>
        <dbReference type="ChEBI" id="CHEBI:64076"/>
    </ligand>
</feature>
<evidence type="ECO:0000313" key="22">
    <source>
        <dbReference type="EMBL" id="QGM44691.1"/>
    </source>
</evidence>
<keyword evidence="7 17" id="KW-0067">ATP-binding</keyword>
<dbReference type="GO" id="GO:0052855">
    <property type="term" value="F:ADP-dependent NAD(P)H-hydrate dehydratase activity"/>
    <property type="evidence" value="ECO:0007669"/>
    <property type="project" value="UniProtKB-UniRule"/>
</dbReference>
<dbReference type="PIRSF" id="PIRSF017184">
    <property type="entry name" value="Nnr"/>
    <property type="match status" value="1"/>
</dbReference>
<dbReference type="InterPro" id="IPR036652">
    <property type="entry name" value="YjeF_N_dom_sf"/>
</dbReference>
<keyword evidence="6 17" id="KW-0547">Nucleotide-binding</keyword>
<comment type="catalytic activity">
    <reaction evidence="16 17 19">
        <text>(6S)-NADPHX + ADP = AMP + phosphate + NADPH + H(+)</text>
        <dbReference type="Rhea" id="RHEA:32235"/>
        <dbReference type="ChEBI" id="CHEBI:15378"/>
        <dbReference type="ChEBI" id="CHEBI:43474"/>
        <dbReference type="ChEBI" id="CHEBI:57783"/>
        <dbReference type="ChEBI" id="CHEBI:64076"/>
        <dbReference type="ChEBI" id="CHEBI:456215"/>
        <dbReference type="ChEBI" id="CHEBI:456216"/>
        <dbReference type="EC" id="4.2.1.136"/>
    </reaction>
</comment>
<feature type="binding site" evidence="18">
    <location>
        <position position="163"/>
    </location>
    <ligand>
        <name>(6S)-NADPHX</name>
        <dbReference type="ChEBI" id="CHEBI:64076"/>
    </ligand>
</feature>
<comment type="caution">
    <text evidence="18">Lacks conserved residue(s) required for the propagation of feature annotation.</text>
</comment>
<feature type="binding site" evidence="18">
    <location>
        <position position="126"/>
    </location>
    <ligand>
        <name>K(+)</name>
        <dbReference type="ChEBI" id="CHEBI:29103"/>
    </ligand>
</feature>
<dbReference type="GO" id="GO:0005524">
    <property type="term" value="F:ATP binding"/>
    <property type="evidence" value="ECO:0007669"/>
    <property type="project" value="UniProtKB-UniRule"/>
</dbReference>
<dbReference type="Gene3D" id="3.40.50.10260">
    <property type="entry name" value="YjeF N-terminal domain"/>
    <property type="match status" value="1"/>
</dbReference>
<dbReference type="PROSITE" id="PS01050">
    <property type="entry name" value="YJEF_C_2"/>
    <property type="match status" value="1"/>
</dbReference>
<evidence type="ECO:0000259" key="21">
    <source>
        <dbReference type="PROSITE" id="PS51385"/>
    </source>
</evidence>
<dbReference type="EMBL" id="CP046052">
    <property type="protein sequence ID" value="QGM44691.1"/>
    <property type="molecule type" value="Genomic_DNA"/>
</dbReference>
<feature type="domain" description="YjeF C-terminal" evidence="20">
    <location>
        <begin position="230"/>
        <end position="509"/>
    </location>
</feature>
<dbReference type="NCBIfam" id="TIGR00197">
    <property type="entry name" value="yjeF_nterm"/>
    <property type="match status" value="1"/>
</dbReference>
<dbReference type="CDD" id="cd01171">
    <property type="entry name" value="YXKO-related"/>
    <property type="match status" value="1"/>
</dbReference>
<dbReference type="SUPFAM" id="SSF64153">
    <property type="entry name" value="YjeF N-terminal domain-like"/>
    <property type="match status" value="1"/>
</dbReference>
<feature type="binding site" evidence="18">
    <location>
        <position position="66"/>
    </location>
    <ligand>
        <name>K(+)</name>
        <dbReference type="ChEBI" id="CHEBI:29103"/>
    </ligand>
</feature>
<evidence type="ECO:0000256" key="10">
    <source>
        <dbReference type="ARBA" id="ARBA00023027"/>
    </source>
</evidence>
<feature type="binding site" evidence="17">
    <location>
        <position position="328"/>
    </location>
    <ligand>
        <name>(6S)-NADPHX</name>
        <dbReference type="ChEBI" id="CHEBI:64076"/>
    </ligand>
</feature>
<dbReference type="OrthoDB" id="9806925at2"/>
<sequence>MIQTPYPVEILTAAQMARADSLTIAEGVSGMSLMEKAADAVARAANQFLQKSSGRRVLVLCGPGNNGGDGYVAARLLRSPRIKVRVASLTPRDELHGDALAAASAWDGPVEPTETASFQGVDLVIDALFGAGLSRDIQGPAAELIQRLNKWRRESGQNVIAVDTPSGVDGSTGAVRGVAVEADATVTFFRLKSGHLLLPGRVHCGQIVCAHIGIRSRVLKDIAPNTFVNAPGYWLDSLPLPRIEGHKYVRGHAAVMSGGPSHTGAARLAAQAALRAGAGLVTLASPSAAMAINAGALTSVMIREADGAAGLTALLADPRLNAVALGPGLGVGPATRAQVEAALAPATNKRSCVLDADALTSFQHDPQSLWGLIGAAPGPVVLTPHAGEFARLFGAKEEPPAEAPVSKLERARAAARESGAIVLYKGPDTVVAAPDGRATILIEASPWLATAGSGDTLTGIIAGLLAQGMEPLTAASCGAWMHARAAAIFGPGLIADDIAATLPQVWRELTPAPT</sequence>
<comment type="catalytic activity">
    <reaction evidence="1 18 19">
        <text>(6R)-NADHX = (6S)-NADHX</text>
        <dbReference type="Rhea" id="RHEA:32215"/>
        <dbReference type="ChEBI" id="CHEBI:64074"/>
        <dbReference type="ChEBI" id="CHEBI:64075"/>
        <dbReference type="EC" id="5.1.99.6"/>
    </reaction>
</comment>
<comment type="catalytic activity">
    <reaction evidence="2 18 19">
        <text>(6R)-NADPHX = (6S)-NADPHX</text>
        <dbReference type="Rhea" id="RHEA:32227"/>
        <dbReference type="ChEBI" id="CHEBI:64076"/>
        <dbReference type="ChEBI" id="CHEBI:64077"/>
        <dbReference type="EC" id="5.1.99.6"/>
    </reaction>
</comment>
<dbReference type="InterPro" id="IPR029056">
    <property type="entry name" value="Ribokinase-like"/>
</dbReference>
<evidence type="ECO:0000256" key="14">
    <source>
        <dbReference type="ARBA" id="ARBA00025153"/>
    </source>
</evidence>
<keyword evidence="10 17" id="KW-0520">NAD</keyword>
<dbReference type="HAMAP" id="MF_01966">
    <property type="entry name" value="NADHX_epimerase"/>
    <property type="match status" value="1"/>
</dbReference>
<evidence type="ECO:0000313" key="23">
    <source>
        <dbReference type="Proteomes" id="UP000309061"/>
    </source>
</evidence>
<dbReference type="GO" id="GO:0052856">
    <property type="term" value="F:NAD(P)HX epimerase activity"/>
    <property type="evidence" value="ECO:0007669"/>
    <property type="project" value="UniProtKB-UniRule"/>
</dbReference>
<dbReference type="PANTHER" id="PTHR12592">
    <property type="entry name" value="ATP-DEPENDENT (S)-NAD(P)H-HYDRATE DEHYDRATASE FAMILY MEMBER"/>
    <property type="match status" value="1"/>
</dbReference>
<keyword evidence="5 18" id="KW-0479">Metal-binding</keyword>
<comment type="subunit">
    <text evidence="17">Homotetramer.</text>
</comment>
<evidence type="ECO:0000256" key="3">
    <source>
        <dbReference type="ARBA" id="ARBA00006001"/>
    </source>
</evidence>
<comment type="function">
    <text evidence="17">Catalyzes the dehydration of the S-form of NAD(P)HX at the expense of ADP, which is converted to AMP. Together with NAD(P)HX epimerase, which catalyzes the epimerization of the S- and R-forms, the enzyme allows the repair of both epimers of NAD(P)HX, a damaged form of NAD(P)H that is a result of enzymatic or heat-dependent hydration.</text>
</comment>
<dbReference type="SUPFAM" id="SSF53613">
    <property type="entry name" value="Ribokinase-like"/>
    <property type="match status" value="1"/>
</dbReference>
<keyword evidence="9 18" id="KW-0630">Potassium</keyword>
<comment type="similarity">
    <text evidence="17">Belongs to the NnrD/CARKD family.</text>
</comment>
<evidence type="ECO:0000256" key="18">
    <source>
        <dbReference type="HAMAP-Rule" id="MF_01966"/>
    </source>
</evidence>
<gene>
    <name evidence="18" type="primary">nnrE</name>
    <name evidence="17" type="synonym">nnrD</name>
    <name evidence="22" type="ORF">H2LOC_002745</name>
</gene>
<evidence type="ECO:0000256" key="13">
    <source>
        <dbReference type="ARBA" id="ARBA00023268"/>
    </source>
</evidence>
<feature type="binding site" evidence="17">
    <location>
        <position position="454"/>
    </location>
    <ligand>
        <name>AMP</name>
        <dbReference type="ChEBI" id="CHEBI:456215"/>
    </ligand>
</feature>
<feature type="binding site" evidence="17">
    <location>
        <position position="455"/>
    </location>
    <ligand>
        <name>(6S)-NADPHX</name>
        <dbReference type="ChEBI" id="CHEBI:64076"/>
    </ligand>
</feature>
<evidence type="ECO:0000256" key="16">
    <source>
        <dbReference type="ARBA" id="ARBA00049209"/>
    </source>
</evidence>
<comment type="function">
    <text evidence="14 19">Bifunctional enzyme that catalyzes the epimerization of the S- and R-forms of NAD(P)HX and the dehydration of the S-form of NAD(P)HX at the expense of ADP, which is converted to AMP. This allows the repair of both epimers of NAD(P)HX, a damaged form of NAD(P)H that is a result of enzymatic or heat-dependent hydration.</text>
</comment>
<dbReference type="InterPro" id="IPR030677">
    <property type="entry name" value="Nnr"/>
</dbReference>
<evidence type="ECO:0000256" key="12">
    <source>
        <dbReference type="ARBA" id="ARBA00023239"/>
    </source>
</evidence>
<comment type="similarity">
    <text evidence="4 19">In the C-terminal section; belongs to the NnrD/CARKD family.</text>
</comment>
<dbReference type="GO" id="GO:0110051">
    <property type="term" value="P:metabolite repair"/>
    <property type="evidence" value="ECO:0007669"/>
    <property type="project" value="TreeGrafter"/>
</dbReference>
<keyword evidence="12 17" id="KW-0456">Lyase</keyword>
<feature type="binding site" evidence="17">
    <location>
        <position position="265"/>
    </location>
    <ligand>
        <name>(6S)-NADPHX</name>
        <dbReference type="ChEBI" id="CHEBI:64076"/>
    </ligand>
</feature>
<evidence type="ECO:0000256" key="6">
    <source>
        <dbReference type="ARBA" id="ARBA00022741"/>
    </source>
</evidence>
<reference evidence="22 23" key="1">
    <citation type="submission" date="2019-11" db="EMBL/GenBank/DDBJ databases">
        <title>The genome sequence of Methylocystis heyeri.</title>
        <authorList>
            <person name="Oshkin I.Y."/>
            <person name="Miroshnikov K."/>
            <person name="Dedysh S.N."/>
        </authorList>
    </citation>
    <scope>NUCLEOTIDE SEQUENCE [LARGE SCALE GENOMIC DNA]</scope>
    <source>
        <strain evidence="22 23">H2</strain>
    </source>
</reference>
<feature type="domain" description="YjeF N-terminal" evidence="21">
    <location>
        <begin position="16"/>
        <end position="220"/>
    </location>
</feature>
<evidence type="ECO:0000256" key="11">
    <source>
        <dbReference type="ARBA" id="ARBA00023235"/>
    </source>
</evidence>
<evidence type="ECO:0000256" key="7">
    <source>
        <dbReference type="ARBA" id="ARBA00022840"/>
    </source>
</evidence>
<dbReference type="PROSITE" id="PS51385">
    <property type="entry name" value="YJEF_N"/>
    <property type="match status" value="1"/>
</dbReference>
<dbReference type="Gene3D" id="3.40.1190.20">
    <property type="match status" value="1"/>
</dbReference>
<proteinExistence type="inferred from homology"/>
<dbReference type="HAMAP" id="MF_01965">
    <property type="entry name" value="NADHX_dehydratase"/>
    <property type="match status" value="1"/>
</dbReference>
<dbReference type="GO" id="GO:0046872">
    <property type="term" value="F:metal ion binding"/>
    <property type="evidence" value="ECO:0007669"/>
    <property type="project" value="UniProtKB-UniRule"/>
</dbReference>
<comment type="similarity">
    <text evidence="18">Belongs to the NnrE/AIBP family.</text>
</comment>
<evidence type="ECO:0000256" key="15">
    <source>
        <dbReference type="ARBA" id="ARBA00048238"/>
    </source>
</evidence>
<organism evidence="22 23">
    <name type="scientific">Methylocystis heyeri</name>
    <dbReference type="NCBI Taxonomy" id="391905"/>
    <lineage>
        <taxon>Bacteria</taxon>
        <taxon>Pseudomonadati</taxon>
        <taxon>Pseudomonadota</taxon>
        <taxon>Alphaproteobacteria</taxon>
        <taxon>Hyphomicrobiales</taxon>
        <taxon>Methylocystaceae</taxon>
        <taxon>Methylocystis</taxon>
    </lineage>
</organism>
<keyword evidence="8 17" id="KW-0521">NADP</keyword>
<comment type="cofactor">
    <cofactor evidence="17">
        <name>Mg(2+)</name>
        <dbReference type="ChEBI" id="CHEBI:18420"/>
    </cofactor>
</comment>
<dbReference type="GO" id="GO:0046496">
    <property type="term" value="P:nicotinamide nucleotide metabolic process"/>
    <property type="evidence" value="ECO:0007669"/>
    <property type="project" value="UniProtKB-UniRule"/>
</dbReference>
<dbReference type="AlphaFoldDB" id="A0A6B8KC87"/>
<comment type="cofactor">
    <cofactor evidence="18 19">
        <name>K(+)</name>
        <dbReference type="ChEBI" id="CHEBI:29103"/>
    </cofactor>
    <text evidence="18 19">Binds 1 potassium ion per subunit.</text>
</comment>
<dbReference type="Pfam" id="PF01256">
    <property type="entry name" value="Carb_kinase"/>
    <property type="match status" value="1"/>
</dbReference>
<keyword evidence="23" id="KW-1185">Reference proteome</keyword>
<evidence type="ECO:0000256" key="19">
    <source>
        <dbReference type="PIRNR" id="PIRNR017184"/>
    </source>
</evidence>
<dbReference type="RefSeq" id="WP_136494987.1">
    <property type="nucleotide sequence ID" value="NZ_CP046052.1"/>
</dbReference>
<comment type="similarity">
    <text evidence="3 19">In the N-terminal section; belongs to the NnrE/AIBP family.</text>
</comment>
<keyword evidence="11 18" id="KW-0413">Isomerase</keyword>
<comment type="function">
    <text evidence="18">Catalyzes the epimerization of the S- and R-forms of NAD(P)HX, a damaged form of NAD(P)H that is a result of enzymatic or heat-dependent hydration. This is a prerequisite for the S-specific NAD(P)H-hydrate dehydratase to allow the repair of both epimers of NAD(P)HX.</text>
</comment>
<evidence type="ECO:0000256" key="5">
    <source>
        <dbReference type="ARBA" id="ARBA00022723"/>
    </source>
</evidence>
<dbReference type="NCBIfam" id="TIGR00196">
    <property type="entry name" value="yjeF_cterm"/>
    <property type="match status" value="1"/>
</dbReference>
<dbReference type="PROSITE" id="PS51383">
    <property type="entry name" value="YJEF_C_3"/>
    <property type="match status" value="1"/>
</dbReference>
<feature type="binding site" evidence="17">
    <location>
        <position position="385"/>
    </location>
    <ligand>
        <name>(6S)-NADPHX</name>
        <dbReference type="ChEBI" id="CHEBI:64076"/>
    </ligand>
</feature>
<dbReference type="InterPro" id="IPR017953">
    <property type="entry name" value="Carbohydrate_kinase_pred_CS"/>
</dbReference>
<evidence type="ECO:0000256" key="1">
    <source>
        <dbReference type="ARBA" id="ARBA00000013"/>
    </source>
</evidence>